<name>A0AAV1KKN5_9NEOP</name>
<sequence length="373" mass="44222">MLRYFYLLSFLLYFQLIFCYDYLNNDALDHQYRSVNGYENRNTNKHPKLHKKKMHRKRQEYKFLDTEPIAQFDLASFIQGPDNIAERNGLYGDSARKRRLPSKDYSEYESIKNLNTDDKLHDKWDEYMDSAQENSAEANEKYMPLKELQNHKDADEIGKVNSQHNQENIYKNMYQDEKSLIHYQQKKGALQNFRFPFFSHKKPDTLKSTKNKKRKTALSNSSKIEKPKELITVNGQILNVDREMLVNADSPYNFKINKRSYIERLCPKCKRKYIDSLKSLPRIRRVSSNIIHNSRQFYQNTKEAGGISNNKNSSGNKENLTISPEVRYKRQQSNEDKERQMKELEEVERKIDSVEINSYAFQKIKSSTASIKL</sequence>
<evidence type="ECO:0000256" key="1">
    <source>
        <dbReference type="SAM" id="MobiDB-lite"/>
    </source>
</evidence>
<gene>
    <name evidence="3" type="ORF">PARMNEM_LOCUS4551</name>
</gene>
<reference evidence="3 4" key="1">
    <citation type="submission" date="2023-11" db="EMBL/GenBank/DDBJ databases">
        <authorList>
            <person name="Hedman E."/>
            <person name="Englund M."/>
            <person name="Stromberg M."/>
            <person name="Nyberg Akerstrom W."/>
            <person name="Nylinder S."/>
            <person name="Jareborg N."/>
            <person name="Kallberg Y."/>
            <person name="Kronander E."/>
        </authorList>
    </citation>
    <scope>NUCLEOTIDE SEQUENCE [LARGE SCALE GENOMIC DNA]</scope>
</reference>
<organism evidence="3 4">
    <name type="scientific">Parnassius mnemosyne</name>
    <name type="common">clouded apollo</name>
    <dbReference type="NCBI Taxonomy" id="213953"/>
    <lineage>
        <taxon>Eukaryota</taxon>
        <taxon>Metazoa</taxon>
        <taxon>Ecdysozoa</taxon>
        <taxon>Arthropoda</taxon>
        <taxon>Hexapoda</taxon>
        <taxon>Insecta</taxon>
        <taxon>Pterygota</taxon>
        <taxon>Neoptera</taxon>
        <taxon>Endopterygota</taxon>
        <taxon>Lepidoptera</taxon>
        <taxon>Glossata</taxon>
        <taxon>Ditrysia</taxon>
        <taxon>Papilionoidea</taxon>
        <taxon>Papilionidae</taxon>
        <taxon>Parnassiinae</taxon>
        <taxon>Parnassini</taxon>
        <taxon>Parnassius</taxon>
        <taxon>Driopa</taxon>
    </lineage>
</organism>
<evidence type="ECO:0000313" key="4">
    <source>
        <dbReference type="Proteomes" id="UP001314205"/>
    </source>
</evidence>
<feature type="region of interest" description="Disordered" evidence="1">
    <location>
        <begin position="302"/>
        <end position="340"/>
    </location>
</feature>
<feature type="signal peptide" evidence="2">
    <location>
        <begin position="1"/>
        <end position="19"/>
    </location>
</feature>
<protein>
    <submittedName>
        <fullName evidence="3">Uncharacterized protein</fullName>
    </submittedName>
</protein>
<dbReference type="EMBL" id="CAVLGL010000046">
    <property type="protein sequence ID" value="CAK1583109.1"/>
    <property type="molecule type" value="Genomic_DNA"/>
</dbReference>
<feature type="compositionally biased region" description="Basic and acidic residues" evidence="1">
    <location>
        <begin position="326"/>
        <end position="340"/>
    </location>
</feature>
<evidence type="ECO:0000256" key="2">
    <source>
        <dbReference type="SAM" id="SignalP"/>
    </source>
</evidence>
<feature type="compositionally biased region" description="Low complexity" evidence="1">
    <location>
        <begin position="305"/>
        <end position="319"/>
    </location>
</feature>
<accession>A0AAV1KKN5</accession>
<keyword evidence="4" id="KW-1185">Reference proteome</keyword>
<proteinExistence type="predicted"/>
<dbReference type="Proteomes" id="UP001314205">
    <property type="component" value="Unassembled WGS sequence"/>
</dbReference>
<feature type="chain" id="PRO_5043348296" evidence="2">
    <location>
        <begin position="20"/>
        <end position="373"/>
    </location>
</feature>
<comment type="caution">
    <text evidence="3">The sequence shown here is derived from an EMBL/GenBank/DDBJ whole genome shotgun (WGS) entry which is preliminary data.</text>
</comment>
<keyword evidence="2" id="KW-0732">Signal</keyword>
<dbReference type="AlphaFoldDB" id="A0AAV1KKN5"/>
<evidence type="ECO:0000313" key="3">
    <source>
        <dbReference type="EMBL" id="CAK1583109.1"/>
    </source>
</evidence>